<dbReference type="PANTHER" id="PTHR23416:SF23">
    <property type="entry name" value="ACETYLTRANSFERASE C18B11.09C-RELATED"/>
    <property type="match status" value="1"/>
</dbReference>
<evidence type="ECO:0000259" key="3">
    <source>
        <dbReference type="SMART" id="SM01266"/>
    </source>
</evidence>
<keyword evidence="2" id="KW-0808">Transferase</keyword>
<name>A0A1Z5IKW2_9LACO</name>
<organism evidence="4 5">
    <name type="scientific">Secundilactobacillus silagei JCM 19001</name>
    <dbReference type="NCBI Taxonomy" id="1302250"/>
    <lineage>
        <taxon>Bacteria</taxon>
        <taxon>Bacillati</taxon>
        <taxon>Bacillota</taxon>
        <taxon>Bacilli</taxon>
        <taxon>Lactobacillales</taxon>
        <taxon>Lactobacillaceae</taxon>
        <taxon>Secundilactobacillus</taxon>
    </lineage>
</organism>
<dbReference type="RefSeq" id="WP_225362443.1">
    <property type="nucleotide sequence ID" value="NZ_BCMG01000021.1"/>
</dbReference>
<dbReference type="SMART" id="SM01266">
    <property type="entry name" value="Mac"/>
    <property type="match status" value="1"/>
</dbReference>
<evidence type="ECO:0000256" key="1">
    <source>
        <dbReference type="ARBA" id="ARBA00007274"/>
    </source>
</evidence>
<dbReference type="PANTHER" id="PTHR23416">
    <property type="entry name" value="SIALIC ACID SYNTHASE-RELATED"/>
    <property type="match status" value="1"/>
</dbReference>
<dbReference type="InterPro" id="IPR024688">
    <property type="entry name" value="Mac_dom"/>
</dbReference>
<dbReference type="GO" id="GO:0016407">
    <property type="term" value="F:acetyltransferase activity"/>
    <property type="evidence" value="ECO:0007669"/>
    <property type="project" value="InterPro"/>
</dbReference>
<proteinExistence type="inferred from homology"/>
<evidence type="ECO:0000313" key="5">
    <source>
        <dbReference type="Proteomes" id="UP000198402"/>
    </source>
</evidence>
<comment type="similarity">
    <text evidence="1">Belongs to the transferase hexapeptide repeat family.</text>
</comment>
<protein>
    <submittedName>
        <fullName evidence="4">Sugar O-acetyltransferase</fullName>
    </submittedName>
</protein>
<reference evidence="4 5" key="1">
    <citation type="submission" date="2015-11" db="EMBL/GenBank/DDBJ databases">
        <title>Draft genome sequences of new species of the genus Lactobacillus isolated from orchardgrass silage.</title>
        <authorList>
            <person name="Tohno M."/>
            <person name="Tanizawa Y."/>
            <person name="Arita M."/>
        </authorList>
    </citation>
    <scope>NUCLEOTIDE SEQUENCE [LARGE SCALE GENOMIC DNA]</scope>
    <source>
        <strain evidence="4 5">IWT126</strain>
    </source>
</reference>
<dbReference type="InterPro" id="IPR051159">
    <property type="entry name" value="Hexapeptide_acetyltransf"/>
</dbReference>
<evidence type="ECO:0000256" key="2">
    <source>
        <dbReference type="ARBA" id="ARBA00022679"/>
    </source>
</evidence>
<dbReference type="Pfam" id="PF12464">
    <property type="entry name" value="Mac"/>
    <property type="match status" value="1"/>
</dbReference>
<accession>A0A1Z5IKW2</accession>
<keyword evidence="5" id="KW-1185">Reference proteome</keyword>
<gene>
    <name evidence="4" type="ORF">IWT126_02459</name>
</gene>
<dbReference type="EMBL" id="BCMG01000021">
    <property type="protein sequence ID" value="GAX02390.1"/>
    <property type="molecule type" value="Genomic_DNA"/>
</dbReference>
<dbReference type="Gene3D" id="2.160.10.10">
    <property type="entry name" value="Hexapeptide repeat proteins"/>
    <property type="match status" value="1"/>
</dbReference>
<feature type="domain" description="Maltose/galactoside acetyltransferase" evidence="3">
    <location>
        <begin position="7"/>
        <end position="60"/>
    </location>
</feature>
<dbReference type="GO" id="GO:0008374">
    <property type="term" value="F:O-acyltransferase activity"/>
    <property type="evidence" value="ECO:0007669"/>
    <property type="project" value="TreeGrafter"/>
</dbReference>
<dbReference type="Proteomes" id="UP000198402">
    <property type="component" value="Unassembled WGS sequence"/>
</dbReference>
<comment type="caution">
    <text evidence="4">The sequence shown here is derived from an EMBL/GenBank/DDBJ whole genome shotgun (WGS) entry which is preliminary data.</text>
</comment>
<evidence type="ECO:0000313" key="4">
    <source>
        <dbReference type="EMBL" id="GAX02390.1"/>
    </source>
</evidence>
<sequence length="79" mass="9468">MTEDKEFNRMMNGDLYHQTPELLEMRMKARDLLFEYNRLNYRDMANRTRILRALFGKVGKNCVIELPFNTDYGFNVKIG</sequence>
<dbReference type="AlphaFoldDB" id="A0A1Z5IKW2"/>